<keyword evidence="2 7" id="KW-0645">Protease</keyword>
<name>A0A2P4X8E5_9STRA</name>
<keyword evidence="5 7" id="KW-0720">Serine protease</keyword>
<evidence type="ECO:0000313" key="9">
    <source>
        <dbReference type="Proteomes" id="UP000237271"/>
    </source>
</evidence>
<keyword evidence="4 7" id="KW-0378">Hydrolase</keyword>
<reference evidence="8 9" key="1">
    <citation type="journal article" date="2017" name="Genome Biol. Evol.">
        <title>Phytophthora megakarya and P. palmivora, closely related causal agents of cacao black pod rot, underwent increases in genome sizes and gene numbers by different mechanisms.</title>
        <authorList>
            <person name="Ali S.S."/>
            <person name="Shao J."/>
            <person name="Lary D.J."/>
            <person name="Kronmiller B."/>
            <person name="Shen D."/>
            <person name="Strem M.D."/>
            <person name="Amoako-Attah I."/>
            <person name="Akrofi A.Y."/>
            <person name="Begoude B.A."/>
            <person name="Ten Hoopen G.M."/>
            <person name="Coulibaly K."/>
            <person name="Kebe B.I."/>
            <person name="Melnick R.L."/>
            <person name="Guiltinan M.J."/>
            <person name="Tyler B.M."/>
            <person name="Meinhardt L.W."/>
            <person name="Bailey B.A."/>
        </authorList>
    </citation>
    <scope>NUCLEOTIDE SEQUENCE [LARGE SCALE GENOMIC DNA]</scope>
    <source>
        <strain evidence="9">sbr112.9</strain>
    </source>
</reference>
<sequence length="772" mass="82831">MTRLLFQALASVVALTAVSTAQYANSSDNTIAGVEEEHFGVGCGDDSTAQPRYAYLVTNPLAQFISVHFKDFNLPDTDYVQVRAADPAAKDSRVLQYRGNDSTGAFYSDALSTSSVIVELYTDAASSVATANSSECVGFAVDNYQFLGQGSTLNGSKEEVCGADNSREARCYSGYSNAFQASNAVARLLIKKATGSFFCTGWLIGSEGHLLTNHHCISTQAHASNTEFEFMAEGSSCNVNCAYPRACGGTIRASYSTLIYADAGLDYALVKLPINLSWEYGYLRLRSSGAVMNERVYVPQHPSGWGKRIAIKTDDGFGTVTSLTMGGCASNQVAYYSDTQGGSSGSPVLAWSDNSVIALHHCGGCPNTAINSYKLVNDMRWRVAFTATCASAENNSNSITSRTAAGVEKLSFGVGCGGDMEYPPTDEFTEQPRFAYLITHPLADFVAVHFKDFNLPRTDYVQVRPADPASSETRILRYRGNETSGAFFSTALSTTAVIVELLTFSGDLPQGVNASQCVGFSVDSYQFMAQGSTLSGSKEEVCGLDNSREAACFKSFTSVFQASNAVVRLLIKKSAGAFFCTGWLIGSEGHLITNHHCISSQDDANNTEFEFDAEGSACNQNCASARACSGSIRAKTASFIYADEDLDYALVKLPENLSNEYGYLQLRSSGAVLNERVYLPQHPSGWGKRIAMKSDRGWGTVASLNMGGCSTDQVAYYLDTQGGSSGSPVISWSDNLVTALHHCGGCPNTAINSFKLVHDMRWRGILPQNAAV</sequence>
<proteinExistence type="inferred from homology"/>
<dbReference type="AlphaFoldDB" id="A0A2P4X8E5"/>
<dbReference type="InterPro" id="IPR008256">
    <property type="entry name" value="Peptidase_S1B"/>
</dbReference>
<feature type="chain" id="PRO_5015023704" description="Serine protease" evidence="7">
    <location>
        <begin position="21"/>
        <end position="772"/>
    </location>
</feature>
<keyword evidence="6" id="KW-0843">Virulence</keyword>
<evidence type="ECO:0000256" key="5">
    <source>
        <dbReference type="ARBA" id="ARBA00022825"/>
    </source>
</evidence>
<protein>
    <recommendedName>
        <fullName evidence="7">Serine protease</fullName>
        <ecNumber evidence="7">3.4.21.-</ecNumber>
    </recommendedName>
</protein>
<evidence type="ECO:0000256" key="6">
    <source>
        <dbReference type="ARBA" id="ARBA00023026"/>
    </source>
</evidence>
<comment type="caution">
    <text evidence="8">The sequence shown here is derived from an EMBL/GenBank/DDBJ whole genome shotgun (WGS) entry which is preliminary data.</text>
</comment>
<evidence type="ECO:0000256" key="3">
    <source>
        <dbReference type="ARBA" id="ARBA00022729"/>
    </source>
</evidence>
<evidence type="ECO:0000256" key="7">
    <source>
        <dbReference type="RuleBase" id="RU004296"/>
    </source>
</evidence>
<dbReference type="EMBL" id="NCKW01015774">
    <property type="protein sequence ID" value="POM61822.1"/>
    <property type="molecule type" value="Genomic_DNA"/>
</dbReference>
<evidence type="ECO:0000256" key="1">
    <source>
        <dbReference type="ARBA" id="ARBA00008764"/>
    </source>
</evidence>
<dbReference type="PANTHER" id="PTHR36234">
    <property type="entry name" value="LYSYL ENDOPEPTIDASE"/>
    <property type="match status" value="1"/>
</dbReference>
<comment type="similarity">
    <text evidence="1 7">Belongs to the peptidase S1B family.</text>
</comment>
<keyword evidence="3 7" id="KW-0732">Signal</keyword>
<organism evidence="8 9">
    <name type="scientific">Phytophthora palmivora</name>
    <dbReference type="NCBI Taxonomy" id="4796"/>
    <lineage>
        <taxon>Eukaryota</taxon>
        <taxon>Sar</taxon>
        <taxon>Stramenopiles</taxon>
        <taxon>Oomycota</taxon>
        <taxon>Peronosporomycetes</taxon>
        <taxon>Peronosporales</taxon>
        <taxon>Peronosporaceae</taxon>
        <taxon>Phytophthora</taxon>
    </lineage>
</organism>
<dbReference type="GO" id="GO:0006508">
    <property type="term" value="P:proteolysis"/>
    <property type="evidence" value="ECO:0007669"/>
    <property type="project" value="UniProtKB-KW"/>
</dbReference>
<dbReference type="InterPro" id="IPR043504">
    <property type="entry name" value="Peptidase_S1_PA_chymotrypsin"/>
</dbReference>
<dbReference type="OrthoDB" id="94620at2759"/>
<gene>
    <name evidence="8" type="ORF">PHPALM_29102</name>
</gene>
<dbReference type="GO" id="GO:0008236">
    <property type="term" value="F:serine-type peptidase activity"/>
    <property type="evidence" value="ECO:0007669"/>
    <property type="project" value="UniProtKB-KW"/>
</dbReference>
<keyword evidence="9" id="KW-1185">Reference proteome</keyword>
<dbReference type="PRINTS" id="PR00839">
    <property type="entry name" value="V8PROTEASE"/>
</dbReference>
<evidence type="ECO:0000313" key="8">
    <source>
        <dbReference type="EMBL" id="POM61822.1"/>
    </source>
</evidence>
<evidence type="ECO:0000256" key="2">
    <source>
        <dbReference type="ARBA" id="ARBA00022670"/>
    </source>
</evidence>
<feature type="signal peptide" evidence="7">
    <location>
        <begin position="1"/>
        <end position="20"/>
    </location>
</feature>
<dbReference type="PANTHER" id="PTHR36234:SF5">
    <property type="entry name" value="LYSYL ENDOPEPTIDASE"/>
    <property type="match status" value="1"/>
</dbReference>
<dbReference type="Gene3D" id="2.40.10.10">
    <property type="entry name" value="Trypsin-like serine proteases"/>
    <property type="match status" value="4"/>
</dbReference>
<dbReference type="InterPro" id="IPR009003">
    <property type="entry name" value="Peptidase_S1_PA"/>
</dbReference>
<dbReference type="EC" id="3.4.21.-" evidence="7"/>
<dbReference type="SUPFAM" id="SSF50494">
    <property type="entry name" value="Trypsin-like serine proteases"/>
    <property type="match status" value="2"/>
</dbReference>
<evidence type="ECO:0000256" key="4">
    <source>
        <dbReference type="ARBA" id="ARBA00022801"/>
    </source>
</evidence>
<accession>A0A2P4X8E5</accession>
<dbReference type="Pfam" id="PF13365">
    <property type="entry name" value="Trypsin_2"/>
    <property type="match status" value="2"/>
</dbReference>
<dbReference type="Proteomes" id="UP000237271">
    <property type="component" value="Unassembled WGS sequence"/>
</dbReference>